<dbReference type="InterPro" id="IPR001245">
    <property type="entry name" value="Ser-Thr/Tyr_kinase_cat_dom"/>
</dbReference>
<keyword evidence="3 6" id="KW-0547">Nucleotide-binding</keyword>
<name>A0A0D9Y0U5_9ORYZ</name>
<dbReference type="Gene3D" id="1.10.510.10">
    <property type="entry name" value="Transferase(Phosphotransferase) domain 1"/>
    <property type="match status" value="2"/>
</dbReference>
<reference evidence="10" key="2">
    <citation type="submission" date="2013-12" db="EMBL/GenBank/DDBJ databases">
        <authorList>
            <person name="Yu Y."/>
            <person name="Lee S."/>
            <person name="de Baynast K."/>
            <person name="Wissotski M."/>
            <person name="Liu L."/>
            <person name="Talag J."/>
            <person name="Goicoechea J."/>
            <person name="Angelova A."/>
            <person name="Jetty R."/>
            <person name="Kudrna D."/>
            <person name="Golser W."/>
            <person name="Rivera L."/>
            <person name="Zhang J."/>
            <person name="Wing R."/>
        </authorList>
    </citation>
    <scope>NUCLEOTIDE SEQUENCE</scope>
</reference>
<dbReference type="GO" id="GO:0007166">
    <property type="term" value="P:cell surface receptor signaling pathway"/>
    <property type="evidence" value="ECO:0007669"/>
    <property type="project" value="InterPro"/>
</dbReference>
<dbReference type="AlphaFoldDB" id="A0A0D9Y0U5"/>
<dbReference type="Gramene" id="LPERR12G14150.2">
    <property type="protein sequence ID" value="LPERR12G14150.2"/>
    <property type="gene ID" value="LPERR12G14150"/>
</dbReference>
<dbReference type="EnsemblPlants" id="LPERR12G14150.2">
    <property type="protein sequence ID" value="LPERR12G14150.2"/>
    <property type="gene ID" value="LPERR12G14150"/>
</dbReference>
<dbReference type="PANTHER" id="PTHR27005">
    <property type="entry name" value="WALL-ASSOCIATED RECEPTOR KINASE-LIKE 21"/>
    <property type="match status" value="1"/>
</dbReference>
<dbReference type="eggNOG" id="ENOG502QSFF">
    <property type="taxonomic scope" value="Eukaryota"/>
</dbReference>
<keyword evidence="4" id="KW-0418">Kinase</keyword>
<dbReference type="HOGENOM" id="CLU_015294_0_0_1"/>
<dbReference type="GO" id="GO:0005886">
    <property type="term" value="C:plasma membrane"/>
    <property type="evidence" value="ECO:0007669"/>
    <property type="project" value="TreeGrafter"/>
</dbReference>
<dbReference type="InterPro" id="IPR011009">
    <property type="entry name" value="Kinase-like_dom_sf"/>
</dbReference>
<dbReference type="Gene3D" id="3.30.200.20">
    <property type="entry name" value="Phosphorylase Kinase, domain 1"/>
    <property type="match status" value="2"/>
</dbReference>
<evidence type="ECO:0000256" key="3">
    <source>
        <dbReference type="ARBA" id="ARBA00022741"/>
    </source>
</evidence>
<sequence>MDTWHIKGGDGQEAKQLLFFQNMDIPEGKCFSKREIGTITSEYKTMIGQGAFGEVYRGTLQDGSMVAVKKINLTAGHRIKENFVKEVSIHSQINHQSVTRLIGYCFEEDALMMVIEYISGGNLSDFLHNNDRPLCLGTRLRIATECAEALCYMHSYMHARVIHGDIKPANILLDQHLNAKISDFGISRLINTDKTLYTHYVMGSIGYMDPLFAQDGRLTTKSDVYSFGVVLVELITRKRPRSEDGKKTLVESFTSSPRDMFDKEIVDQSNMKVLEGIGKLAGECLLLDNLKRPEMTDVAERLWDLRKDLDRREEKMTLFFWPTKNKTTVVAPASNPAAITKLVRLGSAAVAPLQLEVEDLLSSSAEVLGNGVLGTTYKVKLESKITLVVKRLKSFGDYLLSTEQREFERRATAIGAIDNKLVLPLRCYGFIKDEKLLVYDYMPMGSLAIQHGGDDVRLGLWTVVAWAWRRQSEAGRHVDGAERGGLPCDAWREAVCRTWASGRRAGISWERRSTIALTVARSLAAIHSAGEQVCHGNIKSSNVFLTQAYGARLSEHGFPTLLAASPSLPRLSMSWYHAPEVTDIRCLSQKADIYSLGVLLRELFTGKLPEALDRSRSVKSVAIDEWISEDSMSPLPSGDTGGDGSRSSLHRPPSSASPPPEWPPAKPASHKDGGGGPTPSCAFTAVGGRRCVGGGGQIHSRFGTRGACAPSGAVGRLWRSLEVALEVVGCVDLVAASFSLLCLWLAALPAGCGTDPRRRGGLLVVAGVDLMPSAGSGGSGRSQAAVVAGTGSGIRGARASARSSPARIWCGDAKAGVSPVAAAERPWLTQTQGAGMAYWSSPAWFWQFWGRLRLACGSDAGGGCWWQRFGASGRFVVAGVNLAELPALFEVPRKN</sequence>
<feature type="compositionally biased region" description="Pro residues" evidence="7">
    <location>
        <begin position="655"/>
        <end position="666"/>
    </location>
</feature>
<feature type="compositionally biased region" description="Low complexity" evidence="7">
    <location>
        <begin position="645"/>
        <end position="654"/>
    </location>
</feature>
<reference evidence="9 10" key="1">
    <citation type="submission" date="2012-08" db="EMBL/GenBank/DDBJ databases">
        <title>Oryza genome evolution.</title>
        <authorList>
            <person name="Wing R.A."/>
        </authorList>
    </citation>
    <scope>NUCLEOTIDE SEQUENCE</scope>
</reference>
<dbReference type="PROSITE" id="PS50011">
    <property type="entry name" value="PROTEIN_KINASE_DOM"/>
    <property type="match status" value="2"/>
</dbReference>
<feature type="domain" description="Protein kinase" evidence="8">
    <location>
        <begin position="41"/>
        <end position="304"/>
    </location>
</feature>
<protein>
    <recommendedName>
        <fullName evidence="8">Protein kinase domain-containing protein</fullName>
    </recommendedName>
</protein>
<dbReference type="GO" id="GO:0004674">
    <property type="term" value="F:protein serine/threonine kinase activity"/>
    <property type="evidence" value="ECO:0007669"/>
    <property type="project" value="UniProtKB-KW"/>
</dbReference>
<evidence type="ECO:0000256" key="1">
    <source>
        <dbReference type="ARBA" id="ARBA00022527"/>
    </source>
</evidence>
<evidence type="ECO:0000256" key="7">
    <source>
        <dbReference type="SAM" id="MobiDB-lite"/>
    </source>
</evidence>
<evidence type="ECO:0000313" key="9">
    <source>
        <dbReference type="EnsemblPlants" id="LPERR12G14150.2"/>
    </source>
</evidence>
<dbReference type="SUPFAM" id="SSF56112">
    <property type="entry name" value="Protein kinase-like (PK-like)"/>
    <property type="match status" value="2"/>
</dbReference>
<keyword evidence="1" id="KW-0723">Serine/threonine-protein kinase</keyword>
<keyword evidence="5 6" id="KW-0067">ATP-binding</keyword>
<dbReference type="Pfam" id="PF07714">
    <property type="entry name" value="PK_Tyr_Ser-Thr"/>
    <property type="match status" value="1"/>
</dbReference>
<reference evidence="9" key="3">
    <citation type="submission" date="2015-04" db="UniProtKB">
        <authorList>
            <consortium name="EnsemblPlants"/>
        </authorList>
    </citation>
    <scope>IDENTIFICATION</scope>
</reference>
<dbReference type="InterPro" id="IPR017441">
    <property type="entry name" value="Protein_kinase_ATP_BS"/>
</dbReference>
<evidence type="ECO:0000313" key="10">
    <source>
        <dbReference type="Proteomes" id="UP000032180"/>
    </source>
</evidence>
<dbReference type="STRING" id="77586.A0A0D9Y0U5"/>
<dbReference type="FunFam" id="1.10.510.10:FF:000474">
    <property type="entry name" value="Wall-associated receptor kinase 3"/>
    <property type="match status" value="1"/>
</dbReference>
<dbReference type="InterPro" id="IPR045274">
    <property type="entry name" value="WAK-like"/>
</dbReference>
<dbReference type="PROSITE" id="PS00108">
    <property type="entry name" value="PROTEIN_KINASE_ST"/>
    <property type="match status" value="1"/>
</dbReference>
<evidence type="ECO:0000256" key="6">
    <source>
        <dbReference type="PROSITE-ProRule" id="PRU10141"/>
    </source>
</evidence>
<dbReference type="PANTHER" id="PTHR27005:SF383">
    <property type="entry name" value="PROTEIN KINASE DOMAIN-CONTAINING PROTEIN"/>
    <property type="match status" value="1"/>
</dbReference>
<feature type="region of interest" description="Disordered" evidence="7">
    <location>
        <begin position="630"/>
        <end position="679"/>
    </location>
</feature>
<feature type="domain" description="Protein kinase" evidence="8">
    <location>
        <begin position="362"/>
        <end position="663"/>
    </location>
</feature>
<evidence type="ECO:0000256" key="4">
    <source>
        <dbReference type="ARBA" id="ARBA00022777"/>
    </source>
</evidence>
<evidence type="ECO:0000259" key="8">
    <source>
        <dbReference type="PROSITE" id="PS50011"/>
    </source>
</evidence>
<dbReference type="InterPro" id="IPR000719">
    <property type="entry name" value="Prot_kinase_dom"/>
</dbReference>
<dbReference type="Pfam" id="PF00069">
    <property type="entry name" value="Pkinase"/>
    <property type="match status" value="1"/>
</dbReference>
<keyword evidence="2" id="KW-0808">Transferase</keyword>
<evidence type="ECO:0000256" key="2">
    <source>
        <dbReference type="ARBA" id="ARBA00022679"/>
    </source>
</evidence>
<proteinExistence type="predicted"/>
<dbReference type="Proteomes" id="UP000032180">
    <property type="component" value="Chromosome 12"/>
</dbReference>
<keyword evidence="10" id="KW-1185">Reference proteome</keyword>
<dbReference type="PROSITE" id="PS00107">
    <property type="entry name" value="PROTEIN_KINASE_ATP"/>
    <property type="match status" value="1"/>
</dbReference>
<dbReference type="SMART" id="SM00220">
    <property type="entry name" value="S_TKc"/>
    <property type="match status" value="1"/>
</dbReference>
<organism evidence="9 10">
    <name type="scientific">Leersia perrieri</name>
    <dbReference type="NCBI Taxonomy" id="77586"/>
    <lineage>
        <taxon>Eukaryota</taxon>
        <taxon>Viridiplantae</taxon>
        <taxon>Streptophyta</taxon>
        <taxon>Embryophyta</taxon>
        <taxon>Tracheophyta</taxon>
        <taxon>Spermatophyta</taxon>
        <taxon>Magnoliopsida</taxon>
        <taxon>Liliopsida</taxon>
        <taxon>Poales</taxon>
        <taxon>Poaceae</taxon>
        <taxon>BOP clade</taxon>
        <taxon>Oryzoideae</taxon>
        <taxon>Oryzeae</taxon>
        <taxon>Oryzinae</taxon>
        <taxon>Leersia</taxon>
    </lineage>
</organism>
<accession>A0A0D9Y0U5</accession>
<evidence type="ECO:0000256" key="5">
    <source>
        <dbReference type="ARBA" id="ARBA00022840"/>
    </source>
</evidence>
<dbReference type="InterPro" id="IPR008271">
    <property type="entry name" value="Ser/Thr_kinase_AS"/>
</dbReference>
<feature type="binding site" evidence="6">
    <location>
        <position position="70"/>
    </location>
    <ligand>
        <name>ATP</name>
        <dbReference type="ChEBI" id="CHEBI:30616"/>
    </ligand>
</feature>
<dbReference type="GO" id="GO:0005524">
    <property type="term" value="F:ATP binding"/>
    <property type="evidence" value="ECO:0007669"/>
    <property type="project" value="UniProtKB-UniRule"/>
</dbReference>